<reference evidence="3" key="1">
    <citation type="submission" date="2023-03" db="EMBL/GenBank/DDBJ databases">
        <authorList>
            <person name="Julca I."/>
        </authorList>
    </citation>
    <scope>NUCLEOTIDE SEQUENCE</scope>
</reference>
<feature type="region of interest" description="Disordered" evidence="1">
    <location>
        <begin position="240"/>
        <end position="261"/>
    </location>
</feature>
<organism evidence="3 4">
    <name type="scientific">Oldenlandia corymbosa var. corymbosa</name>
    <dbReference type="NCBI Taxonomy" id="529605"/>
    <lineage>
        <taxon>Eukaryota</taxon>
        <taxon>Viridiplantae</taxon>
        <taxon>Streptophyta</taxon>
        <taxon>Embryophyta</taxon>
        <taxon>Tracheophyta</taxon>
        <taxon>Spermatophyta</taxon>
        <taxon>Magnoliopsida</taxon>
        <taxon>eudicotyledons</taxon>
        <taxon>Gunneridae</taxon>
        <taxon>Pentapetalae</taxon>
        <taxon>asterids</taxon>
        <taxon>lamiids</taxon>
        <taxon>Gentianales</taxon>
        <taxon>Rubiaceae</taxon>
        <taxon>Rubioideae</taxon>
        <taxon>Spermacoceae</taxon>
        <taxon>Hedyotis-Oldenlandia complex</taxon>
        <taxon>Oldenlandia</taxon>
    </lineage>
</organism>
<gene>
    <name evidence="3" type="ORF">OLC1_LOCUS3981</name>
</gene>
<dbReference type="EMBL" id="OX459118">
    <property type="protein sequence ID" value="CAI9092271.1"/>
    <property type="molecule type" value="Genomic_DNA"/>
</dbReference>
<evidence type="ECO:0000313" key="3">
    <source>
        <dbReference type="EMBL" id="CAI9092271.1"/>
    </source>
</evidence>
<dbReference type="Pfam" id="PF26130">
    <property type="entry name" value="PB1-like"/>
    <property type="match status" value="1"/>
</dbReference>
<name>A0AAV1CAB1_OLDCO</name>
<evidence type="ECO:0000313" key="4">
    <source>
        <dbReference type="Proteomes" id="UP001161247"/>
    </source>
</evidence>
<accession>A0AAV1CAB1</accession>
<sequence>MRRTDANIASIKPQKDKDGLFTVRCHYNGFLTNPPGREYKGGDVVAMTDCDPEQWSRIEVDHFTKTKLGLVPSELTYLFLYHGKDMDDGLAMLAGNDSANKMAAEGAKEGLVDLFVETKDDAEGEWIRSILTQEIDCLSQILNERKGQGPSPHKARRKVAAVKKKFDRSKLKTKRVARQDKLFGQGGESIFQLIDEDIEASPPEIELIKEAPRCGLDTIIGEGCDLISDVESVEEAEIRDIGGGVTNDPEPTADQQNELEPTSYNREKFFSSIFFLQFDLGVMAS</sequence>
<feature type="domain" description="PB1-like" evidence="2">
    <location>
        <begin position="20"/>
        <end position="116"/>
    </location>
</feature>
<proteinExistence type="predicted"/>
<protein>
    <submittedName>
        <fullName evidence="3">OLC1v1027467C1</fullName>
    </submittedName>
</protein>
<evidence type="ECO:0000256" key="1">
    <source>
        <dbReference type="SAM" id="MobiDB-lite"/>
    </source>
</evidence>
<dbReference type="Proteomes" id="UP001161247">
    <property type="component" value="Chromosome 1"/>
</dbReference>
<evidence type="ECO:0000259" key="2">
    <source>
        <dbReference type="Pfam" id="PF26130"/>
    </source>
</evidence>
<keyword evidence="4" id="KW-1185">Reference proteome</keyword>
<dbReference type="InterPro" id="IPR058594">
    <property type="entry name" value="PB1-like_dom_pln"/>
</dbReference>
<dbReference type="AlphaFoldDB" id="A0AAV1CAB1"/>